<dbReference type="PROSITE" id="PS50090">
    <property type="entry name" value="MYB_LIKE"/>
    <property type="match status" value="2"/>
</dbReference>
<gene>
    <name evidence="10" type="ORF">OSB04_005894</name>
</gene>
<keyword evidence="5" id="KW-0804">Transcription</keyword>
<keyword evidence="4" id="KW-0238">DNA-binding</keyword>
<feature type="compositionally biased region" description="Polar residues" evidence="7">
    <location>
        <begin position="124"/>
        <end position="143"/>
    </location>
</feature>
<dbReference type="AlphaFoldDB" id="A0AA38WRP9"/>
<evidence type="ECO:0000256" key="5">
    <source>
        <dbReference type="ARBA" id="ARBA00023163"/>
    </source>
</evidence>
<keyword evidence="2" id="KW-0677">Repeat</keyword>
<feature type="region of interest" description="Disordered" evidence="7">
    <location>
        <begin position="123"/>
        <end position="148"/>
    </location>
</feature>
<feature type="domain" description="HTH myb-type" evidence="9">
    <location>
        <begin position="73"/>
        <end position="127"/>
    </location>
</feature>
<accession>A0AA38WRP9</accession>
<dbReference type="EMBL" id="JARYMX010000002">
    <property type="protein sequence ID" value="KAJ9560734.1"/>
    <property type="molecule type" value="Genomic_DNA"/>
</dbReference>
<dbReference type="PANTHER" id="PTHR47997:SF28">
    <property type="entry name" value="TRANSCRIPTION FACTOR MYB15-LIKE"/>
    <property type="match status" value="1"/>
</dbReference>
<dbReference type="GO" id="GO:0005634">
    <property type="term" value="C:nucleus"/>
    <property type="evidence" value="ECO:0007669"/>
    <property type="project" value="UniProtKB-SubCell"/>
</dbReference>
<dbReference type="CDD" id="cd00167">
    <property type="entry name" value="SANT"/>
    <property type="match status" value="2"/>
</dbReference>
<organism evidence="10 11">
    <name type="scientific">Centaurea solstitialis</name>
    <name type="common">yellow star-thistle</name>
    <dbReference type="NCBI Taxonomy" id="347529"/>
    <lineage>
        <taxon>Eukaryota</taxon>
        <taxon>Viridiplantae</taxon>
        <taxon>Streptophyta</taxon>
        <taxon>Embryophyta</taxon>
        <taxon>Tracheophyta</taxon>
        <taxon>Spermatophyta</taxon>
        <taxon>Magnoliopsida</taxon>
        <taxon>eudicotyledons</taxon>
        <taxon>Gunneridae</taxon>
        <taxon>Pentapetalae</taxon>
        <taxon>asterids</taxon>
        <taxon>campanulids</taxon>
        <taxon>Asterales</taxon>
        <taxon>Asteraceae</taxon>
        <taxon>Carduoideae</taxon>
        <taxon>Cardueae</taxon>
        <taxon>Centaureinae</taxon>
        <taxon>Centaurea</taxon>
    </lineage>
</organism>
<keyword evidence="3" id="KW-0805">Transcription regulation</keyword>
<feature type="domain" description="HTH myb-type" evidence="9">
    <location>
        <begin position="20"/>
        <end position="72"/>
    </location>
</feature>
<dbReference type="InterPro" id="IPR001005">
    <property type="entry name" value="SANT/Myb"/>
</dbReference>
<feature type="domain" description="Myb-like" evidence="8">
    <location>
        <begin position="20"/>
        <end position="72"/>
    </location>
</feature>
<protein>
    <submittedName>
        <fullName evidence="10">Uncharacterized protein</fullName>
    </submittedName>
</protein>
<evidence type="ECO:0000259" key="9">
    <source>
        <dbReference type="PROSITE" id="PS51294"/>
    </source>
</evidence>
<evidence type="ECO:0000313" key="11">
    <source>
        <dbReference type="Proteomes" id="UP001172457"/>
    </source>
</evidence>
<name>A0AA38WRP9_9ASTR</name>
<dbReference type="Pfam" id="PF00249">
    <property type="entry name" value="Myb_DNA-binding"/>
    <property type="match status" value="2"/>
</dbReference>
<evidence type="ECO:0000256" key="3">
    <source>
        <dbReference type="ARBA" id="ARBA00023015"/>
    </source>
</evidence>
<keyword evidence="6" id="KW-0539">Nucleus</keyword>
<dbReference type="InterPro" id="IPR009057">
    <property type="entry name" value="Homeodomain-like_sf"/>
</dbReference>
<evidence type="ECO:0000256" key="7">
    <source>
        <dbReference type="SAM" id="MobiDB-lite"/>
    </source>
</evidence>
<evidence type="ECO:0000256" key="2">
    <source>
        <dbReference type="ARBA" id="ARBA00022737"/>
    </source>
</evidence>
<evidence type="ECO:0000256" key="6">
    <source>
        <dbReference type="ARBA" id="ARBA00023242"/>
    </source>
</evidence>
<evidence type="ECO:0000313" key="10">
    <source>
        <dbReference type="EMBL" id="KAJ9560734.1"/>
    </source>
</evidence>
<sequence>MTHRDIHRYTEMVRTPSCDKNGIKKGTWTPEEDKKLVDYVTTYGCWNWRQLPKHAGLSRCGKSCRLRWINYLRPNVKRGNFSKEEDKLILELHQSLGNRWSSIAIHLPGRTDNEIKNHWHSSLKNRSTTPKSNLAVGNNFKRTNNSKEEKTNDAFDFDSVLDQATHNILESTPIPTCPQSSSPTISSSNTASSSTNYKGFGVEDDACSTQAIEEKIDDFWSAPFLQDFEGNINCTTDNFWKPLLELGILYPPCPIIDEETFWFDGLHTENTNEIEW</sequence>
<dbReference type="SUPFAM" id="SSF46689">
    <property type="entry name" value="Homeodomain-like"/>
    <property type="match status" value="1"/>
</dbReference>
<evidence type="ECO:0000256" key="1">
    <source>
        <dbReference type="ARBA" id="ARBA00004123"/>
    </source>
</evidence>
<dbReference type="InterPro" id="IPR017930">
    <property type="entry name" value="Myb_dom"/>
</dbReference>
<reference evidence="10" key="1">
    <citation type="submission" date="2023-03" db="EMBL/GenBank/DDBJ databases">
        <title>Chromosome-scale reference genome and RAD-based genetic map of yellow starthistle (Centaurea solstitialis) reveal putative structural variation and QTLs associated with invader traits.</title>
        <authorList>
            <person name="Reatini B."/>
            <person name="Cang F.A."/>
            <person name="Jiang Q."/>
            <person name="Mckibben M.T.W."/>
            <person name="Barker M.S."/>
            <person name="Rieseberg L.H."/>
            <person name="Dlugosch K.M."/>
        </authorList>
    </citation>
    <scope>NUCLEOTIDE SEQUENCE</scope>
    <source>
        <strain evidence="10">CAN-66</strain>
        <tissue evidence="10">Leaf</tissue>
    </source>
</reference>
<dbReference type="SMART" id="SM00717">
    <property type="entry name" value="SANT"/>
    <property type="match status" value="2"/>
</dbReference>
<feature type="region of interest" description="Disordered" evidence="7">
    <location>
        <begin position="171"/>
        <end position="193"/>
    </location>
</feature>
<dbReference type="GO" id="GO:0003677">
    <property type="term" value="F:DNA binding"/>
    <property type="evidence" value="ECO:0007669"/>
    <property type="project" value="UniProtKB-KW"/>
</dbReference>
<evidence type="ECO:0000259" key="8">
    <source>
        <dbReference type="PROSITE" id="PS50090"/>
    </source>
</evidence>
<comment type="subcellular location">
    <subcellularLocation>
        <location evidence="1">Nucleus</location>
    </subcellularLocation>
</comment>
<dbReference type="Gene3D" id="1.10.10.60">
    <property type="entry name" value="Homeodomain-like"/>
    <property type="match status" value="2"/>
</dbReference>
<proteinExistence type="predicted"/>
<dbReference type="Proteomes" id="UP001172457">
    <property type="component" value="Chromosome 2"/>
</dbReference>
<dbReference type="PANTHER" id="PTHR47997">
    <property type="entry name" value="MYB DOMAIN PROTEIN 55"/>
    <property type="match status" value="1"/>
</dbReference>
<keyword evidence="11" id="KW-1185">Reference proteome</keyword>
<evidence type="ECO:0000256" key="4">
    <source>
        <dbReference type="ARBA" id="ARBA00023125"/>
    </source>
</evidence>
<dbReference type="InterPro" id="IPR051953">
    <property type="entry name" value="Plant_SW-associated_TFs"/>
</dbReference>
<feature type="domain" description="Myb-like" evidence="8">
    <location>
        <begin position="73"/>
        <end position="123"/>
    </location>
</feature>
<comment type="caution">
    <text evidence="10">The sequence shown here is derived from an EMBL/GenBank/DDBJ whole genome shotgun (WGS) entry which is preliminary data.</text>
</comment>
<dbReference type="PROSITE" id="PS51294">
    <property type="entry name" value="HTH_MYB"/>
    <property type="match status" value="2"/>
</dbReference>
<dbReference type="FunFam" id="1.10.10.60:FF:000001">
    <property type="entry name" value="MYB-related transcription factor"/>
    <property type="match status" value="1"/>
</dbReference>